<feature type="binding site" evidence="11">
    <location>
        <position position="130"/>
    </location>
    <ligand>
        <name>substrate</name>
    </ligand>
</feature>
<dbReference type="GO" id="GO:0009423">
    <property type="term" value="P:chorismate biosynthetic process"/>
    <property type="evidence" value="ECO:0007669"/>
    <property type="project" value="UniProtKB-UniRule"/>
</dbReference>
<comment type="function">
    <text evidence="11">Catalyzes the specific phosphorylation of the 3-hydroxyl group of shikimic acid using ATP as a cosubstrate.</text>
</comment>
<evidence type="ECO:0000256" key="4">
    <source>
        <dbReference type="ARBA" id="ARBA00022605"/>
    </source>
</evidence>
<evidence type="ECO:0000256" key="11">
    <source>
        <dbReference type="HAMAP-Rule" id="MF_00109"/>
    </source>
</evidence>
<dbReference type="InterPro" id="IPR027417">
    <property type="entry name" value="P-loop_NTPase"/>
</dbReference>
<dbReference type="GO" id="GO:0005524">
    <property type="term" value="F:ATP binding"/>
    <property type="evidence" value="ECO:0007669"/>
    <property type="project" value="UniProtKB-UniRule"/>
</dbReference>
<dbReference type="Pfam" id="PF01202">
    <property type="entry name" value="SKI"/>
    <property type="match status" value="1"/>
</dbReference>
<comment type="similarity">
    <text evidence="2 11">Belongs to the shikimate kinase family.</text>
</comment>
<keyword evidence="11" id="KW-0479">Metal-binding</keyword>
<dbReference type="CDD" id="cd00464">
    <property type="entry name" value="SK"/>
    <property type="match status" value="1"/>
</dbReference>
<evidence type="ECO:0000256" key="10">
    <source>
        <dbReference type="ARBA" id="ARBA00048567"/>
    </source>
</evidence>
<evidence type="ECO:0000256" key="3">
    <source>
        <dbReference type="ARBA" id="ARBA00012154"/>
    </source>
</evidence>
<dbReference type="PANTHER" id="PTHR21087:SF16">
    <property type="entry name" value="SHIKIMATE KINASE 1, CHLOROPLASTIC"/>
    <property type="match status" value="1"/>
</dbReference>
<dbReference type="GO" id="GO:0009073">
    <property type="term" value="P:aromatic amino acid family biosynthetic process"/>
    <property type="evidence" value="ECO:0007669"/>
    <property type="project" value="UniProtKB-KW"/>
</dbReference>
<evidence type="ECO:0000256" key="1">
    <source>
        <dbReference type="ARBA" id="ARBA00004842"/>
    </source>
</evidence>
<keyword evidence="11" id="KW-0963">Cytoplasm</keyword>
<dbReference type="HAMAP" id="MF_00109">
    <property type="entry name" value="Shikimate_kinase"/>
    <property type="match status" value="1"/>
</dbReference>
<evidence type="ECO:0000313" key="13">
    <source>
        <dbReference type="Proteomes" id="UP000886852"/>
    </source>
</evidence>
<dbReference type="EC" id="2.7.1.71" evidence="3 11"/>
<comment type="subunit">
    <text evidence="11">Monomer.</text>
</comment>
<feature type="binding site" evidence="11">
    <location>
        <position position="55"/>
    </location>
    <ligand>
        <name>substrate</name>
    </ligand>
</feature>
<dbReference type="GO" id="GO:0000287">
    <property type="term" value="F:magnesium ion binding"/>
    <property type="evidence" value="ECO:0007669"/>
    <property type="project" value="UniProtKB-UniRule"/>
</dbReference>
<dbReference type="Proteomes" id="UP000886852">
    <property type="component" value="Unassembled WGS sequence"/>
</dbReference>
<dbReference type="InterPro" id="IPR000623">
    <property type="entry name" value="Shikimate_kinase/TSH1"/>
</dbReference>
<comment type="subcellular location">
    <subcellularLocation>
        <location evidence="11">Cytoplasm</location>
    </subcellularLocation>
</comment>
<evidence type="ECO:0000256" key="5">
    <source>
        <dbReference type="ARBA" id="ARBA00022679"/>
    </source>
</evidence>
<dbReference type="PANTHER" id="PTHR21087">
    <property type="entry name" value="SHIKIMATE KINASE"/>
    <property type="match status" value="1"/>
</dbReference>
<keyword evidence="5 11" id="KW-0808">Transferase</keyword>
<evidence type="ECO:0000256" key="7">
    <source>
        <dbReference type="ARBA" id="ARBA00022777"/>
    </source>
</evidence>
<keyword evidence="8 11" id="KW-0067">ATP-binding</keyword>
<accession>A0A9D1SPI5</accession>
<dbReference type="AlphaFoldDB" id="A0A9D1SPI5"/>
<comment type="pathway">
    <text evidence="1 11">Metabolic intermediate biosynthesis; chorismate biosynthesis; chorismate from D-erythrose 4-phosphate and phosphoenolpyruvate: step 5/7.</text>
</comment>
<gene>
    <name evidence="11" type="primary">aroK</name>
    <name evidence="12" type="ORF">IAC72_03215</name>
</gene>
<feature type="binding site" evidence="11">
    <location>
        <position position="32"/>
    </location>
    <ligand>
        <name>substrate</name>
    </ligand>
</feature>
<dbReference type="InterPro" id="IPR031322">
    <property type="entry name" value="Shikimate/glucono_kinase"/>
</dbReference>
<feature type="binding site" evidence="11">
    <location>
        <position position="112"/>
    </location>
    <ligand>
        <name>ATP</name>
        <dbReference type="ChEBI" id="CHEBI:30616"/>
    </ligand>
</feature>
<comment type="cofactor">
    <cofactor evidence="11">
        <name>Mg(2+)</name>
        <dbReference type="ChEBI" id="CHEBI:18420"/>
    </cofactor>
    <text evidence="11">Binds 1 Mg(2+) ion per subunit.</text>
</comment>
<dbReference type="EMBL" id="DVOC01000055">
    <property type="protein sequence ID" value="HIU90998.1"/>
    <property type="molecule type" value="Genomic_DNA"/>
</dbReference>
<evidence type="ECO:0000313" key="12">
    <source>
        <dbReference type="EMBL" id="HIU90998.1"/>
    </source>
</evidence>
<organism evidence="12 13">
    <name type="scientific">Candidatus Fimimonas merdipullorum</name>
    <dbReference type="NCBI Taxonomy" id="2840822"/>
    <lineage>
        <taxon>Bacteria</taxon>
        <taxon>Pseudomonadati</taxon>
        <taxon>Myxococcota</taxon>
        <taxon>Myxococcia</taxon>
        <taxon>Myxococcales</taxon>
        <taxon>Cystobacterineae</taxon>
        <taxon>Myxococcaceae</taxon>
        <taxon>Myxococcaceae incertae sedis</taxon>
        <taxon>Candidatus Fimimonas</taxon>
    </lineage>
</organism>
<comment type="catalytic activity">
    <reaction evidence="10 11">
        <text>shikimate + ATP = 3-phosphoshikimate + ADP + H(+)</text>
        <dbReference type="Rhea" id="RHEA:13121"/>
        <dbReference type="ChEBI" id="CHEBI:15378"/>
        <dbReference type="ChEBI" id="CHEBI:30616"/>
        <dbReference type="ChEBI" id="CHEBI:36208"/>
        <dbReference type="ChEBI" id="CHEBI:145989"/>
        <dbReference type="ChEBI" id="CHEBI:456216"/>
        <dbReference type="EC" id="2.7.1.71"/>
    </reaction>
</comment>
<dbReference type="InterPro" id="IPR023000">
    <property type="entry name" value="Shikimate_kinase_CS"/>
</dbReference>
<sequence>MKVVLIGFSASGKSAAGALLAEKLSLKFIDTDWEIVKTHGSVQGIFARMGEQGFRRLEEEVLLRLRNEDNCVIACGGGSVLCPSFGEAAKDAFVVWLKASAQAILSRLDGSRPLLWGLDENQLRAFMAERESAYKFFAGSVVDTSDKTPAETADSIAELLKNASDAAQR</sequence>
<feature type="binding site" evidence="11">
    <location>
        <position position="14"/>
    </location>
    <ligand>
        <name>Mg(2+)</name>
        <dbReference type="ChEBI" id="CHEBI:18420"/>
    </ligand>
</feature>
<feature type="binding site" evidence="11">
    <location>
        <position position="77"/>
    </location>
    <ligand>
        <name>substrate</name>
    </ligand>
</feature>
<comment type="caution">
    <text evidence="11">Lacks conserved residue(s) required for the propagation of feature annotation.</text>
</comment>
<dbReference type="PROSITE" id="PS01128">
    <property type="entry name" value="SHIKIMATE_KINASE"/>
    <property type="match status" value="1"/>
</dbReference>
<evidence type="ECO:0000256" key="9">
    <source>
        <dbReference type="ARBA" id="ARBA00023141"/>
    </source>
</evidence>
<keyword evidence="7 11" id="KW-0418">Kinase</keyword>
<comment type="caution">
    <text evidence="12">The sequence shown here is derived from an EMBL/GenBank/DDBJ whole genome shotgun (WGS) entry which is preliminary data.</text>
</comment>
<evidence type="ECO:0000256" key="8">
    <source>
        <dbReference type="ARBA" id="ARBA00022840"/>
    </source>
</evidence>
<dbReference type="GO" id="GO:0004765">
    <property type="term" value="F:shikimate kinase activity"/>
    <property type="evidence" value="ECO:0007669"/>
    <property type="project" value="UniProtKB-UniRule"/>
</dbReference>
<feature type="binding site" evidence="11">
    <location>
        <begin position="10"/>
        <end position="15"/>
    </location>
    <ligand>
        <name>ATP</name>
        <dbReference type="ChEBI" id="CHEBI:30616"/>
    </ligand>
</feature>
<keyword evidence="9 11" id="KW-0057">Aromatic amino acid biosynthesis</keyword>
<dbReference type="PRINTS" id="PR01100">
    <property type="entry name" value="SHIKIMTKNASE"/>
</dbReference>
<protein>
    <recommendedName>
        <fullName evidence="3 11">Shikimate kinase</fullName>
        <shortName evidence="11">SK</shortName>
        <ecNumber evidence="3 11">2.7.1.71</ecNumber>
    </recommendedName>
</protein>
<evidence type="ECO:0000256" key="2">
    <source>
        <dbReference type="ARBA" id="ARBA00006997"/>
    </source>
</evidence>
<dbReference type="GO" id="GO:0008652">
    <property type="term" value="P:amino acid biosynthetic process"/>
    <property type="evidence" value="ECO:0007669"/>
    <property type="project" value="UniProtKB-KW"/>
</dbReference>
<dbReference type="SUPFAM" id="SSF52540">
    <property type="entry name" value="P-loop containing nucleoside triphosphate hydrolases"/>
    <property type="match status" value="1"/>
</dbReference>
<proteinExistence type="inferred from homology"/>
<keyword evidence="6 11" id="KW-0547">Nucleotide-binding</keyword>
<keyword evidence="4 11" id="KW-0028">Amino-acid biosynthesis</keyword>
<keyword evidence="11" id="KW-0460">Magnesium</keyword>
<evidence type="ECO:0000256" key="6">
    <source>
        <dbReference type="ARBA" id="ARBA00022741"/>
    </source>
</evidence>
<dbReference type="Gene3D" id="3.40.50.300">
    <property type="entry name" value="P-loop containing nucleotide triphosphate hydrolases"/>
    <property type="match status" value="1"/>
</dbReference>
<name>A0A9D1SPI5_9BACT</name>
<reference evidence="12" key="2">
    <citation type="journal article" date="2021" name="PeerJ">
        <title>Extensive microbial diversity within the chicken gut microbiome revealed by metagenomics and culture.</title>
        <authorList>
            <person name="Gilroy R."/>
            <person name="Ravi A."/>
            <person name="Getino M."/>
            <person name="Pursley I."/>
            <person name="Horton D.L."/>
            <person name="Alikhan N.F."/>
            <person name="Baker D."/>
            <person name="Gharbi K."/>
            <person name="Hall N."/>
            <person name="Watson M."/>
            <person name="Adriaenssens E.M."/>
            <person name="Foster-Nyarko E."/>
            <person name="Jarju S."/>
            <person name="Secka A."/>
            <person name="Antonio M."/>
            <person name="Oren A."/>
            <person name="Chaudhuri R.R."/>
            <person name="La Ragione R."/>
            <person name="Hildebrand F."/>
            <person name="Pallen M.J."/>
        </authorList>
    </citation>
    <scope>NUCLEOTIDE SEQUENCE</scope>
    <source>
        <strain evidence="12">ChiHjej12B11-7776</strain>
    </source>
</reference>
<dbReference type="GO" id="GO:0005829">
    <property type="term" value="C:cytosol"/>
    <property type="evidence" value="ECO:0007669"/>
    <property type="project" value="TreeGrafter"/>
</dbReference>
<reference evidence="12" key="1">
    <citation type="submission" date="2020-10" db="EMBL/GenBank/DDBJ databases">
        <authorList>
            <person name="Gilroy R."/>
        </authorList>
    </citation>
    <scope>NUCLEOTIDE SEQUENCE</scope>
    <source>
        <strain evidence="12">ChiHjej12B11-7776</strain>
    </source>
</reference>